<protein>
    <submittedName>
        <fullName evidence="1">Uncharacterized protein</fullName>
    </submittedName>
</protein>
<evidence type="ECO:0000313" key="2">
    <source>
        <dbReference type="Proteomes" id="UP000308802"/>
    </source>
</evidence>
<gene>
    <name evidence="1" type="ORF">D6D19_07700</name>
</gene>
<dbReference type="EMBL" id="QZAO01000321">
    <property type="protein sequence ID" value="THW70632.1"/>
    <property type="molecule type" value="Genomic_DNA"/>
</dbReference>
<name>A0A4S8ZW21_AURPU</name>
<dbReference type="Proteomes" id="UP000308802">
    <property type="component" value="Unassembled WGS sequence"/>
</dbReference>
<dbReference type="AlphaFoldDB" id="A0A4S8ZW21"/>
<reference evidence="1 2" key="1">
    <citation type="submission" date="2018-10" db="EMBL/GenBank/DDBJ databases">
        <title>Fifty Aureobasidium pullulans genomes reveal a recombining polyextremotolerant generalist.</title>
        <authorList>
            <person name="Gostincar C."/>
            <person name="Turk M."/>
            <person name="Zajc J."/>
            <person name="Gunde-Cimerman N."/>
        </authorList>
    </citation>
    <scope>NUCLEOTIDE SEQUENCE [LARGE SCALE GENOMIC DNA]</scope>
    <source>
        <strain evidence="1 2">EXF-10659</strain>
    </source>
</reference>
<comment type="caution">
    <text evidence="1">The sequence shown here is derived from an EMBL/GenBank/DDBJ whole genome shotgun (WGS) entry which is preliminary data.</text>
</comment>
<evidence type="ECO:0000313" key="1">
    <source>
        <dbReference type="EMBL" id="THW70632.1"/>
    </source>
</evidence>
<organism evidence="1 2">
    <name type="scientific">Aureobasidium pullulans</name>
    <name type="common">Black yeast</name>
    <name type="synonym">Pullularia pullulans</name>
    <dbReference type="NCBI Taxonomy" id="5580"/>
    <lineage>
        <taxon>Eukaryota</taxon>
        <taxon>Fungi</taxon>
        <taxon>Dikarya</taxon>
        <taxon>Ascomycota</taxon>
        <taxon>Pezizomycotina</taxon>
        <taxon>Dothideomycetes</taxon>
        <taxon>Dothideomycetidae</taxon>
        <taxon>Dothideales</taxon>
        <taxon>Saccotheciaceae</taxon>
        <taxon>Aureobasidium</taxon>
    </lineage>
</organism>
<accession>A0A4S8ZW21</accession>
<proteinExistence type="predicted"/>
<sequence>MTPLQLSNSKFYIITLTANMRYSAVASLAFVGAVAAQNSTTGAAATGCVASYNTCRTTRTNGVSANQAQCASDNASCQGTCYATYNTCRTTPVDGASANQAGCASDYATCLGENPFSSDGSLTIIPYTASASMTSSAASPASTAACQTSYDQCRVGPDANMAFCASQFASCLGTNPFASNGTNTVTSAAGGVVYTTEVVTALTTVCPAPTAGAYVTTLGKNVYTVSSATTITVKDCPCTISKPVTSAPAASACATQLFDGCNPARSACPNGPGSYITVTPSTYPTSYVVNGQTVSFTAAPTSCLPSSAATTNGVMTPSAGGNKNGTASATKPAVYTGAAAQFGAGFGFLGAAAGAVMLL</sequence>